<dbReference type="InterPro" id="IPR015510">
    <property type="entry name" value="PGRP"/>
</dbReference>
<dbReference type="PANTHER" id="PTHR11022">
    <property type="entry name" value="PEPTIDOGLYCAN RECOGNITION PROTEIN"/>
    <property type="match status" value="1"/>
</dbReference>
<sequence precursor="true">MPRLVLAGASAVALVAAGGIVAFRAADAPPVRAVPAAHVDPGRVAARSLRDLGAHTRGLPAATTAPFSLVGVTWDRPRAELRGTVRVRTRAQKTGTWSPWRSVTTETQDVPDKPGKNVRGGTGALWTGPSDGVEVRVTGHGRTLPAGLRVDLVDPGTGRTTTRAAGRPVPVRLAAAVEPAGSPAPSDSPTVKAAAVPQPALVARVGWGADESLVKAPPTYDASVKAVFVHHTDTGNDVACADSASAVRAIFLYHVQSEGWDDIGYNFLVDKCGTIFEGRAGGTDRPVHGAHTYGFNTDTTGVAVLGNYTSVQPSAAALDAVARISAWKLGLTGVDPTGTTKLTSLAPDGTGGKYPYGTEVTFNTISGHRDGFATECPGTDLYAKLPAIRTAARNITWPVPATSLAGAAKSGTRYYTKGAVTLGWKATGAESYEVRVDGKVVAQPAGTATSAAVTLAAGAHTLALRAVYAGGKVTDAPAYAVTADATKPVFGSGAALALRRSTVNTTAVPVTLGWKATDNTLLAAVRATSPSAKTFSPTTTSWSATAKPGSATWALTATDAAGNAATSSVARTSALVSEQSAYRKGTWRTTTTSSYLGGRGLYSSSRGAYASWTFTGRSVGLIVKRAKNTGAVTVYVDGKKAGTLDTRASTTAYRQLAWTKAWSSSAKHTIKIVVAGTSGRPVVGIDGIATLR</sequence>
<dbReference type="SUPFAM" id="SSF55846">
    <property type="entry name" value="N-acetylmuramoyl-L-alanine amidase-like"/>
    <property type="match status" value="1"/>
</dbReference>
<gene>
    <name evidence="5" type="ORF">BTM25_42830</name>
</gene>
<dbReference type="Gene3D" id="2.60.120.260">
    <property type="entry name" value="Galactose-binding domain-like"/>
    <property type="match status" value="1"/>
</dbReference>
<evidence type="ECO:0000256" key="1">
    <source>
        <dbReference type="ARBA" id="ARBA00007553"/>
    </source>
</evidence>
<organism evidence="5 6">
    <name type="scientific">Actinomadura rubteroloni</name>
    <dbReference type="NCBI Taxonomy" id="1926885"/>
    <lineage>
        <taxon>Bacteria</taxon>
        <taxon>Bacillati</taxon>
        <taxon>Actinomycetota</taxon>
        <taxon>Actinomycetes</taxon>
        <taxon>Streptosporangiales</taxon>
        <taxon>Thermomonosporaceae</taxon>
        <taxon>Actinomadura</taxon>
    </lineage>
</organism>
<accession>A0A2P4UDM4</accession>
<evidence type="ECO:0000256" key="2">
    <source>
        <dbReference type="SAM" id="MobiDB-lite"/>
    </source>
</evidence>
<proteinExistence type="inferred from homology"/>
<dbReference type="InterPro" id="IPR002502">
    <property type="entry name" value="Amidase_domain"/>
</dbReference>
<dbReference type="Proteomes" id="UP000242367">
    <property type="component" value="Unassembled WGS sequence"/>
</dbReference>
<feature type="chain" id="PRO_5038924584" evidence="3">
    <location>
        <begin position="29"/>
        <end position="692"/>
    </location>
</feature>
<keyword evidence="6" id="KW-1185">Reference proteome</keyword>
<keyword evidence="3" id="KW-0732">Signal</keyword>
<dbReference type="GO" id="GO:0008270">
    <property type="term" value="F:zinc ion binding"/>
    <property type="evidence" value="ECO:0007669"/>
    <property type="project" value="InterPro"/>
</dbReference>
<dbReference type="InterPro" id="IPR006619">
    <property type="entry name" value="PGRP_domain_met/bac"/>
</dbReference>
<dbReference type="SMART" id="SM00701">
    <property type="entry name" value="PGRP"/>
    <property type="match status" value="1"/>
</dbReference>
<dbReference type="AlphaFoldDB" id="A0A2P4UDM4"/>
<dbReference type="CDD" id="cd06583">
    <property type="entry name" value="PGRP"/>
    <property type="match status" value="1"/>
</dbReference>
<dbReference type="Pfam" id="PF01510">
    <property type="entry name" value="Amidase_2"/>
    <property type="match status" value="1"/>
</dbReference>
<dbReference type="PANTHER" id="PTHR11022:SF41">
    <property type="entry name" value="PEPTIDOGLYCAN-RECOGNITION PROTEIN LC-RELATED"/>
    <property type="match status" value="1"/>
</dbReference>
<dbReference type="GO" id="GO:0008745">
    <property type="term" value="F:N-acetylmuramoyl-L-alanine amidase activity"/>
    <property type="evidence" value="ECO:0007669"/>
    <property type="project" value="InterPro"/>
</dbReference>
<evidence type="ECO:0000313" key="6">
    <source>
        <dbReference type="Proteomes" id="UP000242367"/>
    </source>
</evidence>
<reference evidence="5 6" key="1">
    <citation type="journal article" date="2017" name="Chemistry">
        <title>Isolation, Biosynthesis and Chemical Modifications of Rubterolones A-F: Rare Tropolone Alkaloids from Actinomadura sp. 5-2.</title>
        <authorList>
            <person name="Guo H."/>
            <person name="Benndorf R."/>
            <person name="Leichnitz D."/>
            <person name="Klassen J.L."/>
            <person name="Vollmers J."/>
            <person name="Gorls H."/>
            <person name="Steinacker M."/>
            <person name="Weigel C."/>
            <person name="Dahse H.M."/>
            <person name="Kaster A.K."/>
            <person name="de Beer Z.W."/>
            <person name="Poulsen M."/>
            <person name="Beemelmanns C."/>
        </authorList>
    </citation>
    <scope>NUCLEOTIDE SEQUENCE [LARGE SCALE GENOMIC DNA]</scope>
    <source>
        <strain evidence="5 6">5-2</strain>
    </source>
</reference>
<comment type="caution">
    <text evidence="5">The sequence shown here is derived from an EMBL/GenBank/DDBJ whole genome shotgun (WGS) entry which is preliminary data.</text>
</comment>
<dbReference type="EMBL" id="MTBP01000003">
    <property type="protein sequence ID" value="POM23131.1"/>
    <property type="molecule type" value="Genomic_DNA"/>
</dbReference>
<dbReference type="InterPro" id="IPR036505">
    <property type="entry name" value="Amidase/PGRP_sf"/>
</dbReference>
<evidence type="ECO:0000259" key="4">
    <source>
        <dbReference type="SMART" id="SM00701"/>
    </source>
</evidence>
<evidence type="ECO:0000313" key="5">
    <source>
        <dbReference type="EMBL" id="POM23131.1"/>
    </source>
</evidence>
<dbReference type="RefSeq" id="WP_103564806.1">
    <property type="nucleotide sequence ID" value="NZ_MTBP01000003.1"/>
</dbReference>
<feature type="region of interest" description="Disordered" evidence="2">
    <location>
        <begin position="90"/>
        <end position="132"/>
    </location>
</feature>
<dbReference type="Gene3D" id="3.40.80.10">
    <property type="entry name" value="Peptidoglycan recognition protein-like"/>
    <property type="match status" value="1"/>
</dbReference>
<comment type="similarity">
    <text evidence="1">Belongs to the N-acetylmuramoyl-L-alanine amidase 2 family.</text>
</comment>
<name>A0A2P4UDM4_9ACTN</name>
<feature type="compositionally biased region" description="Polar residues" evidence="2">
    <location>
        <begin position="92"/>
        <end position="108"/>
    </location>
</feature>
<protein>
    <submittedName>
        <fullName evidence="5">N-acetylmuramoyl-L-alanine amidase</fullName>
    </submittedName>
</protein>
<dbReference type="GO" id="GO:0009253">
    <property type="term" value="P:peptidoglycan catabolic process"/>
    <property type="evidence" value="ECO:0007669"/>
    <property type="project" value="InterPro"/>
</dbReference>
<feature type="domain" description="Peptidoglycan recognition protein family" evidence="4">
    <location>
        <begin position="199"/>
        <end position="347"/>
    </location>
</feature>
<evidence type="ECO:0000256" key="3">
    <source>
        <dbReference type="SAM" id="SignalP"/>
    </source>
</evidence>
<feature type="signal peptide" evidence="3">
    <location>
        <begin position="1"/>
        <end position="28"/>
    </location>
</feature>